<sequence length="74" mass="8006">MSMKYCVEVERNVVKTDANSGLLRASAMRSFRTFPMRAGFVPDVSITTKLNPPVEPIPGIVGGLMFMTIASGIT</sequence>
<dbReference type="AlphaFoldDB" id="A0A645IFB6"/>
<accession>A0A645IFB6</accession>
<comment type="caution">
    <text evidence="1">The sequence shown here is derived from an EMBL/GenBank/DDBJ whole genome shotgun (WGS) entry which is preliminary data.</text>
</comment>
<name>A0A645IFB6_9ZZZZ</name>
<dbReference type="EMBL" id="VSSQ01106402">
    <property type="protein sequence ID" value="MPN46063.1"/>
    <property type="molecule type" value="Genomic_DNA"/>
</dbReference>
<evidence type="ECO:0000313" key="1">
    <source>
        <dbReference type="EMBL" id="MPN46063.1"/>
    </source>
</evidence>
<organism evidence="1">
    <name type="scientific">bioreactor metagenome</name>
    <dbReference type="NCBI Taxonomy" id="1076179"/>
    <lineage>
        <taxon>unclassified sequences</taxon>
        <taxon>metagenomes</taxon>
        <taxon>ecological metagenomes</taxon>
    </lineage>
</organism>
<reference evidence="1" key="1">
    <citation type="submission" date="2019-08" db="EMBL/GenBank/DDBJ databases">
        <authorList>
            <person name="Kucharzyk K."/>
            <person name="Murdoch R.W."/>
            <person name="Higgins S."/>
            <person name="Loffler F."/>
        </authorList>
    </citation>
    <scope>NUCLEOTIDE SEQUENCE</scope>
</reference>
<proteinExistence type="predicted"/>
<protein>
    <submittedName>
        <fullName evidence="1">Uncharacterized protein</fullName>
    </submittedName>
</protein>
<gene>
    <name evidence="1" type="ORF">SDC9_193643</name>
</gene>